<dbReference type="PANTHER" id="PTHR12159:SF9">
    <property type="entry name" value="G_T MISMATCH-SPECIFIC THYMINE DNA GLYCOSYLASE"/>
    <property type="match status" value="1"/>
</dbReference>
<evidence type="ECO:0000256" key="3">
    <source>
        <dbReference type="ARBA" id="ARBA00023204"/>
    </source>
</evidence>
<evidence type="ECO:0000256" key="1">
    <source>
        <dbReference type="ARBA" id="ARBA00022763"/>
    </source>
</evidence>
<dbReference type="PANTHER" id="PTHR12159">
    <property type="entry name" value="G/T AND G/U MISMATCH-SPECIFIC DNA GLYCOSYLASE"/>
    <property type="match status" value="1"/>
</dbReference>
<dbReference type="InterPro" id="IPR036895">
    <property type="entry name" value="Uracil-DNA_glycosylase-like_sf"/>
</dbReference>
<evidence type="ECO:0000256" key="4">
    <source>
        <dbReference type="SAM" id="MobiDB-lite"/>
    </source>
</evidence>
<keyword evidence="7" id="KW-1185">Reference proteome</keyword>
<keyword evidence="1" id="KW-0227">DNA damage</keyword>
<comment type="caution">
    <text evidence="6">The sequence shown here is derived from an EMBL/GenBank/DDBJ whole genome shotgun (WGS) entry which is preliminary data.</text>
</comment>
<evidence type="ECO:0000256" key="2">
    <source>
        <dbReference type="ARBA" id="ARBA00022801"/>
    </source>
</evidence>
<dbReference type="GO" id="GO:0006285">
    <property type="term" value="P:base-excision repair, AP site formation"/>
    <property type="evidence" value="ECO:0007669"/>
    <property type="project" value="InterPro"/>
</dbReference>
<evidence type="ECO:0000313" key="7">
    <source>
        <dbReference type="Proteomes" id="UP000559027"/>
    </source>
</evidence>
<evidence type="ECO:0000259" key="5">
    <source>
        <dbReference type="Pfam" id="PF03167"/>
    </source>
</evidence>
<dbReference type="Gene3D" id="3.40.470.10">
    <property type="entry name" value="Uracil-DNA glycosylase-like domain"/>
    <property type="match status" value="1"/>
</dbReference>
<dbReference type="EMBL" id="JAACJO010000016">
    <property type="protein sequence ID" value="KAF5349683.1"/>
    <property type="molecule type" value="Genomic_DNA"/>
</dbReference>
<dbReference type="SUPFAM" id="SSF52141">
    <property type="entry name" value="Uracil-DNA glycosylase-like"/>
    <property type="match status" value="1"/>
</dbReference>
<name>A0A8H5CY23_9AGAR</name>
<organism evidence="6 7">
    <name type="scientific">Leucocoprinus leucothites</name>
    <dbReference type="NCBI Taxonomy" id="201217"/>
    <lineage>
        <taxon>Eukaryota</taxon>
        <taxon>Fungi</taxon>
        <taxon>Dikarya</taxon>
        <taxon>Basidiomycota</taxon>
        <taxon>Agaricomycotina</taxon>
        <taxon>Agaricomycetes</taxon>
        <taxon>Agaricomycetidae</taxon>
        <taxon>Agaricales</taxon>
        <taxon>Agaricineae</taxon>
        <taxon>Agaricaceae</taxon>
        <taxon>Leucocoprinus</taxon>
    </lineage>
</organism>
<reference evidence="6 7" key="1">
    <citation type="journal article" date="2020" name="ISME J.">
        <title>Uncovering the hidden diversity of litter-decomposition mechanisms in mushroom-forming fungi.</title>
        <authorList>
            <person name="Floudas D."/>
            <person name="Bentzer J."/>
            <person name="Ahren D."/>
            <person name="Johansson T."/>
            <person name="Persson P."/>
            <person name="Tunlid A."/>
        </authorList>
    </citation>
    <scope>NUCLEOTIDE SEQUENCE [LARGE SCALE GENOMIC DNA]</scope>
    <source>
        <strain evidence="6 7">CBS 146.42</strain>
    </source>
</reference>
<dbReference type="AlphaFoldDB" id="A0A8H5CY23"/>
<feature type="region of interest" description="Disordered" evidence="4">
    <location>
        <begin position="70"/>
        <end position="101"/>
    </location>
</feature>
<accession>A0A8H5CY23</accession>
<evidence type="ECO:0000313" key="6">
    <source>
        <dbReference type="EMBL" id="KAF5349683.1"/>
    </source>
</evidence>
<keyword evidence="3" id="KW-0234">DNA repair</keyword>
<dbReference type="GO" id="GO:0004844">
    <property type="term" value="F:uracil DNA N-glycosylase activity"/>
    <property type="evidence" value="ECO:0007669"/>
    <property type="project" value="TreeGrafter"/>
</dbReference>
<dbReference type="Pfam" id="PF03167">
    <property type="entry name" value="UDG"/>
    <property type="match status" value="1"/>
</dbReference>
<dbReference type="Proteomes" id="UP000559027">
    <property type="component" value="Unassembled WGS sequence"/>
</dbReference>
<feature type="domain" description="Uracil-DNA glycosylase-like" evidence="5">
    <location>
        <begin position="133"/>
        <end position="237"/>
    </location>
</feature>
<gene>
    <name evidence="6" type="ORF">D9756_008812</name>
</gene>
<protein>
    <recommendedName>
        <fullName evidence="5">Uracil-DNA glycosylase-like domain-containing protein</fullName>
    </recommendedName>
</protein>
<keyword evidence="2" id="KW-0378">Hydrolase</keyword>
<proteinExistence type="predicted"/>
<dbReference type="CDD" id="cd10028">
    <property type="entry name" value="UDG-F2_TDG_MUG"/>
    <property type="match status" value="1"/>
</dbReference>
<dbReference type="InterPro" id="IPR005122">
    <property type="entry name" value="Uracil-DNA_glycosylase-like"/>
</dbReference>
<dbReference type="OrthoDB" id="565731at2759"/>
<dbReference type="InterPro" id="IPR015637">
    <property type="entry name" value="MUG/TDG"/>
</dbReference>
<sequence length="324" mass="36631">MWRYIHMEFELHTVYYVLELSPPNLIVDSGLKGTYYNDPDFDTMLEDDESAPAESSLRLREKISAFSFQNSEPTTPWRSPRKAKSRETPPLGRTPSTKLRSLTTKRGFAPPEKYSHLNALQDYLEENLDRQNSAEIGHHFGGPTNHFWPCLYESGLTTERLQPTQDHTLPSRFSIGMTNLVDRPTAEQYQLELMHIVQQNELSRAEQLASVPSLLSKISKYKPKIVCFVGLGISQVVRAYILPVSNAIFTLSCQKKINTMLRNRPSRRKAISSQDTAYNLLKYAMYLGPGGEVPGEPTATSVVACPADLKVHKEDAQGRTIQRA</sequence>
<dbReference type="GO" id="GO:0008263">
    <property type="term" value="F:pyrimidine-specific mismatch base pair DNA N-glycosylase activity"/>
    <property type="evidence" value="ECO:0007669"/>
    <property type="project" value="TreeGrafter"/>
</dbReference>